<proteinExistence type="predicted"/>
<dbReference type="OrthoDB" id="8926597at2"/>
<gene>
    <name evidence="2" type="ORF">TL5118_04049</name>
    <name evidence="3" type="ORF">TL5120_03308</name>
</gene>
<evidence type="ECO:0000313" key="4">
    <source>
        <dbReference type="Proteomes" id="UP000051086"/>
    </source>
</evidence>
<keyword evidence="4" id="KW-1185">Reference proteome</keyword>
<dbReference type="EMBL" id="CYSB01000044">
    <property type="protein sequence ID" value="CUH70074.1"/>
    <property type="molecule type" value="Genomic_DNA"/>
</dbReference>
<organism evidence="3 5">
    <name type="scientific">Thalassovita autumnalis</name>
    <dbReference type="NCBI Taxonomy" id="2072972"/>
    <lineage>
        <taxon>Bacteria</taxon>
        <taxon>Pseudomonadati</taxon>
        <taxon>Pseudomonadota</taxon>
        <taxon>Alphaproteobacteria</taxon>
        <taxon>Rhodobacterales</taxon>
        <taxon>Roseobacteraceae</taxon>
        <taxon>Thalassovita</taxon>
    </lineage>
</organism>
<reference evidence="2 4" key="1">
    <citation type="submission" date="2015-09" db="EMBL/GenBank/DDBJ databases">
        <authorList>
            <person name="Rodrigo-Torres L."/>
            <person name="Arahal D.R."/>
        </authorList>
    </citation>
    <scope>NUCLEOTIDE SEQUENCE [LARGE SCALE GENOMIC DNA]</scope>
    <source>
        <strain evidence="2 4">CECT 5118</strain>
    </source>
</reference>
<dbReference type="EMBL" id="CYSC01000040">
    <property type="protein sequence ID" value="CUH73498.1"/>
    <property type="molecule type" value="Genomic_DNA"/>
</dbReference>
<name>A0A0P1FXL2_9RHOB</name>
<sequence>MTNLQTMTCEAFHPHVGQDFLLSLTDGSCVLKLLEASAIGTGARDGGAFSLLWQGPVTPALHQGTYEMTHEKLGEMALFLVPVAQKDAGFQYEAVFT</sequence>
<dbReference type="AlphaFoldDB" id="A0A0P1FXL2"/>
<reference evidence="3 5" key="2">
    <citation type="submission" date="2015-09" db="EMBL/GenBank/DDBJ databases">
        <authorList>
            <consortium name="Swine Surveillance"/>
        </authorList>
    </citation>
    <scope>NUCLEOTIDE SEQUENCE [LARGE SCALE GENOMIC DNA]</scope>
    <source>
        <strain evidence="3 5">5120</strain>
    </source>
</reference>
<evidence type="ECO:0000313" key="3">
    <source>
        <dbReference type="EMBL" id="CUH73498.1"/>
    </source>
</evidence>
<evidence type="ECO:0000259" key="1">
    <source>
        <dbReference type="Pfam" id="PF21880"/>
    </source>
</evidence>
<accession>A0A0P1FXL2</accession>
<feature type="domain" description="DUF6916" evidence="1">
    <location>
        <begin position="7"/>
        <end position="96"/>
    </location>
</feature>
<dbReference type="Pfam" id="PF21880">
    <property type="entry name" value="DUF6916"/>
    <property type="match status" value="1"/>
</dbReference>
<dbReference type="Proteomes" id="UP000051887">
    <property type="component" value="Unassembled WGS sequence"/>
</dbReference>
<dbReference type="RefSeq" id="WP_058244639.1">
    <property type="nucleotide sequence ID" value="NZ_CYSB01000044.1"/>
</dbReference>
<evidence type="ECO:0000313" key="5">
    <source>
        <dbReference type="Proteomes" id="UP000051887"/>
    </source>
</evidence>
<protein>
    <recommendedName>
        <fullName evidence="1">DUF6916 domain-containing protein</fullName>
    </recommendedName>
</protein>
<dbReference type="InterPro" id="IPR054209">
    <property type="entry name" value="DUF6916"/>
</dbReference>
<evidence type="ECO:0000313" key="2">
    <source>
        <dbReference type="EMBL" id="CUH70074.1"/>
    </source>
</evidence>
<dbReference type="Proteomes" id="UP000051086">
    <property type="component" value="Unassembled WGS sequence"/>
</dbReference>